<evidence type="ECO:0000256" key="5">
    <source>
        <dbReference type="ARBA" id="ARBA00022801"/>
    </source>
</evidence>
<dbReference type="Gene3D" id="3.30.1120.10">
    <property type="match status" value="1"/>
</dbReference>
<keyword evidence="3" id="KW-0479">Metal-binding</keyword>
<feature type="signal peptide" evidence="7">
    <location>
        <begin position="1"/>
        <end position="19"/>
    </location>
</feature>
<dbReference type="InterPro" id="IPR017850">
    <property type="entry name" value="Alkaline_phosphatase_core_sf"/>
</dbReference>
<dbReference type="Pfam" id="PF00884">
    <property type="entry name" value="Sulfatase"/>
    <property type="match status" value="1"/>
</dbReference>
<dbReference type="GO" id="GO:0046872">
    <property type="term" value="F:metal ion binding"/>
    <property type="evidence" value="ECO:0007669"/>
    <property type="project" value="UniProtKB-KW"/>
</dbReference>
<evidence type="ECO:0000256" key="4">
    <source>
        <dbReference type="ARBA" id="ARBA00022729"/>
    </source>
</evidence>
<dbReference type="InterPro" id="IPR050738">
    <property type="entry name" value="Sulfatase"/>
</dbReference>
<evidence type="ECO:0000256" key="7">
    <source>
        <dbReference type="SAM" id="SignalP"/>
    </source>
</evidence>
<feature type="domain" description="Sulfatase N-terminal" evidence="8">
    <location>
        <begin position="25"/>
        <end position="336"/>
    </location>
</feature>
<proteinExistence type="inferred from homology"/>
<gene>
    <name evidence="9" type="primary">atsA_103</name>
    <name evidence="9" type="ORF">CA13_56630</name>
</gene>
<keyword evidence="10" id="KW-1185">Reference proteome</keyword>
<evidence type="ECO:0000256" key="2">
    <source>
        <dbReference type="ARBA" id="ARBA00008779"/>
    </source>
</evidence>
<reference evidence="9 10" key="1">
    <citation type="submission" date="2019-02" db="EMBL/GenBank/DDBJ databases">
        <title>Deep-cultivation of Planctomycetes and their phenomic and genomic characterization uncovers novel biology.</title>
        <authorList>
            <person name="Wiegand S."/>
            <person name="Jogler M."/>
            <person name="Boedeker C."/>
            <person name="Pinto D."/>
            <person name="Vollmers J."/>
            <person name="Rivas-Marin E."/>
            <person name="Kohn T."/>
            <person name="Peeters S.H."/>
            <person name="Heuer A."/>
            <person name="Rast P."/>
            <person name="Oberbeckmann S."/>
            <person name="Bunk B."/>
            <person name="Jeske O."/>
            <person name="Meyerdierks A."/>
            <person name="Storesund J.E."/>
            <person name="Kallscheuer N."/>
            <person name="Luecker S."/>
            <person name="Lage O.M."/>
            <person name="Pohl T."/>
            <person name="Merkel B.J."/>
            <person name="Hornburger P."/>
            <person name="Mueller R.-W."/>
            <person name="Bruemmer F."/>
            <person name="Labrenz M."/>
            <person name="Spormann A.M."/>
            <person name="Op Den Camp H."/>
            <person name="Overmann J."/>
            <person name="Amann R."/>
            <person name="Jetten M.S.M."/>
            <person name="Mascher T."/>
            <person name="Medema M.H."/>
            <person name="Devos D.P."/>
            <person name="Kaster A.-K."/>
            <person name="Ovreas L."/>
            <person name="Rohde M."/>
            <person name="Galperin M.Y."/>
            <person name="Jogler C."/>
        </authorList>
    </citation>
    <scope>NUCLEOTIDE SEQUENCE [LARGE SCALE GENOMIC DNA]</scope>
    <source>
        <strain evidence="9 10">CA13</strain>
    </source>
</reference>
<accession>A0A5C5ZAR2</accession>
<dbReference type="AlphaFoldDB" id="A0A5C5ZAR2"/>
<evidence type="ECO:0000313" key="10">
    <source>
        <dbReference type="Proteomes" id="UP000315010"/>
    </source>
</evidence>
<comment type="similarity">
    <text evidence="2">Belongs to the sulfatase family.</text>
</comment>
<protein>
    <submittedName>
        <fullName evidence="9">Arylsulfatase</fullName>
        <ecNumber evidence="9">3.1.6.1</ecNumber>
    </submittedName>
</protein>
<dbReference type="RefSeq" id="WP_146401776.1">
    <property type="nucleotide sequence ID" value="NZ_SJPJ01000001.1"/>
</dbReference>
<keyword evidence="5 9" id="KW-0378">Hydrolase</keyword>
<organism evidence="9 10">
    <name type="scientific">Novipirellula herctigrandis</name>
    <dbReference type="NCBI Taxonomy" id="2527986"/>
    <lineage>
        <taxon>Bacteria</taxon>
        <taxon>Pseudomonadati</taxon>
        <taxon>Planctomycetota</taxon>
        <taxon>Planctomycetia</taxon>
        <taxon>Pirellulales</taxon>
        <taxon>Pirellulaceae</taxon>
        <taxon>Novipirellula</taxon>
    </lineage>
</organism>
<evidence type="ECO:0000313" key="9">
    <source>
        <dbReference type="EMBL" id="TWT84187.1"/>
    </source>
</evidence>
<comment type="caution">
    <text evidence="9">The sequence shown here is derived from an EMBL/GenBank/DDBJ whole genome shotgun (WGS) entry which is preliminary data.</text>
</comment>
<dbReference type="SUPFAM" id="SSF53649">
    <property type="entry name" value="Alkaline phosphatase-like"/>
    <property type="match status" value="1"/>
</dbReference>
<dbReference type="PANTHER" id="PTHR42693:SF42">
    <property type="entry name" value="ARYLSULFATASE G"/>
    <property type="match status" value="1"/>
</dbReference>
<dbReference type="CDD" id="cd16144">
    <property type="entry name" value="ARS_like"/>
    <property type="match status" value="1"/>
</dbReference>
<feature type="chain" id="PRO_5022925331" evidence="7">
    <location>
        <begin position="20"/>
        <end position="489"/>
    </location>
</feature>
<evidence type="ECO:0000256" key="1">
    <source>
        <dbReference type="ARBA" id="ARBA00001913"/>
    </source>
</evidence>
<comment type="cofactor">
    <cofactor evidence="1">
        <name>Ca(2+)</name>
        <dbReference type="ChEBI" id="CHEBI:29108"/>
    </cofactor>
</comment>
<evidence type="ECO:0000256" key="3">
    <source>
        <dbReference type="ARBA" id="ARBA00022723"/>
    </source>
</evidence>
<dbReference type="InterPro" id="IPR000917">
    <property type="entry name" value="Sulfatase_N"/>
</dbReference>
<dbReference type="Proteomes" id="UP000315010">
    <property type="component" value="Unassembled WGS sequence"/>
</dbReference>
<dbReference type="GO" id="GO:0004065">
    <property type="term" value="F:arylsulfatase activity"/>
    <property type="evidence" value="ECO:0007669"/>
    <property type="project" value="UniProtKB-EC"/>
</dbReference>
<evidence type="ECO:0000259" key="8">
    <source>
        <dbReference type="Pfam" id="PF00884"/>
    </source>
</evidence>
<sequence length="489" mass="53639" precursor="true">MKIFLAVLCVTFGLGSALAEADQRPNIVLVFADDLGWKDVGYQGSDVIETPHLDHLAKQGMVFSAAYAAAGNCAPSRACLLSGTYTPRHHIYAVGSTGRGKLSRQRLIPIPNRSGLAKDNVTFADALKAAGYVTGHFGKWHLAGKDGALPTEQGFDVSFDSFGDGELKEGSESNKTGPPTDPKGVFTLTRKACEFMESNKDRPFFCYLAHHAIHGPLQGRPETVAKFQAKTPEAQHKHVMYAACTYDFDASVGMLIQKLDELDLAENTLLVFTSDNGATPLSPQEPLRGNKGCYYEGGIREPFIVRWPGVTQPGTRCDVPVINVDLYPTFLDAAGASSPNGKVLDGESLLPLFKGEGALNRSSIFWHFPGYLDRPVIRGRELDVRTGFRTRPVSVIHKGDWKLHLYHEEWQLDGGRKKIDGNNAVELYDLKNDIGERTNLANVNPTKRDELLDDLLNWFGSADALVAHQPNPKYQTAAVDKNNKGKDNK</sequence>
<keyword evidence="4 7" id="KW-0732">Signal</keyword>
<dbReference type="OrthoDB" id="9783154at2"/>
<dbReference type="EC" id="3.1.6.1" evidence="9"/>
<evidence type="ECO:0000256" key="6">
    <source>
        <dbReference type="ARBA" id="ARBA00022837"/>
    </source>
</evidence>
<dbReference type="Gene3D" id="3.40.720.10">
    <property type="entry name" value="Alkaline Phosphatase, subunit A"/>
    <property type="match status" value="1"/>
</dbReference>
<keyword evidence="6" id="KW-0106">Calcium</keyword>
<dbReference type="PANTHER" id="PTHR42693">
    <property type="entry name" value="ARYLSULFATASE FAMILY MEMBER"/>
    <property type="match status" value="1"/>
</dbReference>
<dbReference type="EMBL" id="SJPJ01000001">
    <property type="protein sequence ID" value="TWT84187.1"/>
    <property type="molecule type" value="Genomic_DNA"/>
</dbReference>
<name>A0A5C5ZAR2_9BACT</name>